<proteinExistence type="predicted"/>
<evidence type="ECO:0000256" key="1">
    <source>
        <dbReference type="SAM" id="SignalP"/>
    </source>
</evidence>
<gene>
    <name evidence="2" type="ORF">AU467_29020</name>
</gene>
<sequence length="192" mass="21415">MRERSDSRGGTRRAALLLCVVLGVSPAMAQEMTTSLVDIHQGSWLSDRARGLRDGGYELQDGSWVSFNRWYHSNWVDMHVDFLTQLTENSGILWGFGTGEQAEKYRIAPSLKLGFLTQTHPSLNSTLSLSVTSTFGGNLTEKPCVADYGDLGTYSVNCRLAAGEMAPQDTLKYLVNATPERLRLWLNYRVTF</sequence>
<evidence type="ECO:0000313" key="2">
    <source>
        <dbReference type="EMBL" id="KUM24850.1"/>
    </source>
</evidence>
<dbReference type="EMBL" id="LPWA01000129">
    <property type="protein sequence ID" value="KUM24850.1"/>
    <property type="molecule type" value="Genomic_DNA"/>
</dbReference>
<feature type="chain" id="PRO_5007099126" description="Outer membrane protein beta-barrel domain-containing protein" evidence="1">
    <location>
        <begin position="30"/>
        <end position="192"/>
    </location>
</feature>
<comment type="caution">
    <text evidence="2">The sequence shown here is derived from an EMBL/GenBank/DDBJ whole genome shotgun (WGS) entry which is preliminary data.</text>
</comment>
<dbReference type="OrthoDB" id="9806493at2"/>
<evidence type="ECO:0000313" key="3">
    <source>
        <dbReference type="Proteomes" id="UP000053176"/>
    </source>
</evidence>
<organism evidence="2 3">
    <name type="scientific">Rhizobium loti</name>
    <name type="common">Mesorhizobium loti</name>
    <dbReference type="NCBI Taxonomy" id="381"/>
    <lineage>
        <taxon>Bacteria</taxon>
        <taxon>Pseudomonadati</taxon>
        <taxon>Pseudomonadota</taxon>
        <taxon>Alphaproteobacteria</taxon>
        <taxon>Hyphomicrobiales</taxon>
        <taxon>Phyllobacteriaceae</taxon>
        <taxon>Mesorhizobium</taxon>
    </lineage>
</organism>
<protein>
    <recommendedName>
        <fullName evidence="4">Outer membrane protein beta-barrel domain-containing protein</fullName>
    </recommendedName>
</protein>
<accession>A0A101KPY1</accession>
<dbReference type="AlphaFoldDB" id="A0A101KPY1"/>
<dbReference type="Proteomes" id="UP000053176">
    <property type="component" value="Unassembled WGS sequence"/>
</dbReference>
<keyword evidence="1" id="KW-0732">Signal</keyword>
<reference evidence="2 3" key="1">
    <citation type="submission" date="2015-12" db="EMBL/GenBank/DDBJ databases">
        <title>Draft genome sequence of Mesorhizobium sp. UFLA 01-765, a multitolerant efficient symbiont and plant-growth promoting strain isolated from Zn-mining soil using Leucaena leucocephala as a trap plant.</title>
        <authorList>
            <person name="Rangel W.M."/>
            <person name="Thijs S."/>
            <person name="Longatti S.M."/>
            <person name="Moreira F.M."/>
            <person name="Weyens N."/>
            <person name="Vangronsveld J."/>
            <person name="Van Hamme J.D."/>
            <person name="Bottos E.M."/>
            <person name="Rineau F."/>
        </authorList>
    </citation>
    <scope>NUCLEOTIDE SEQUENCE [LARGE SCALE GENOMIC DNA]</scope>
    <source>
        <strain evidence="2 3">UFLA 01-765</strain>
    </source>
</reference>
<evidence type="ECO:0008006" key="4">
    <source>
        <dbReference type="Google" id="ProtNLM"/>
    </source>
</evidence>
<name>A0A101KPY1_RHILI</name>
<feature type="signal peptide" evidence="1">
    <location>
        <begin position="1"/>
        <end position="29"/>
    </location>
</feature>